<protein>
    <submittedName>
        <fullName evidence="1">Uncharacterized protein</fullName>
    </submittedName>
</protein>
<dbReference type="Proteomes" id="UP001209701">
    <property type="component" value="Unassembled WGS sequence"/>
</dbReference>
<gene>
    <name evidence="1" type="ORF">LNV07_13260</name>
</gene>
<evidence type="ECO:0000313" key="2">
    <source>
        <dbReference type="Proteomes" id="UP001209701"/>
    </source>
</evidence>
<proteinExistence type="predicted"/>
<organism evidence="1 2">
    <name type="scientific">Roseateles oligotrophus</name>
    <dbReference type="NCBI Taxonomy" id="1769250"/>
    <lineage>
        <taxon>Bacteria</taxon>
        <taxon>Pseudomonadati</taxon>
        <taxon>Pseudomonadota</taxon>
        <taxon>Betaproteobacteria</taxon>
        <taxon>Burkholderiales</taxon>
        <taxon>Sphaerotilaceae</taxon>
        <taxon>Roseateles</taxon>
    </lineage>
</organism>
<sequence length="299" mass="32340">MPYFLMFKCATCNTVATGPEAPPLDSDGPTVGTSYGKRPGLACPTSTWHANLIYTGKEMRPPKAPPMTPKGPPEVLLPSAWTEVGDGKFVKTLKYPNIPEAAQISLIAALEIALGDADNRVSLLGASFDRFDNYGDVEDVAIKDLASAEKWLTIPLVLNRLQSVAKALGGTDLWKLAHLDRNFDGKALDLMLPSGVDGCRFHLELLNDLVNPRGGHSVAADTYAQAIKKAIVLRRANTAGNDERGPNRSYYFISTQSRRGLNVVMNGATQVLTVYYSGAATAWSTRAMTDELRAERTVA</sequence>
<dbReference type="EMBL" id="JAJIRN010000005">
    <property type="protein sequence ID" value="MCV2369051.1"/>
    <property type="molecule type" value="Genomic_DNA"/>
</dbReference>
<reference evidence="1 2" key="1">
    <citation type="submission" date="2021-11" db="EMBL/GenBank/DDBJ databases">
        <authorList>
            <person name="Liang Q."/>
            <person name="Mou H."/>
            <person name="Liu Z."/>
        </authorList>
    </citation>
    <scope>NUCLEOTIDE SEQUENCE [LARGE SCALE GENOMIC DNA]</scope>
    <source>
        <strain evidence="1 2">CHU3</strain>
    </source>
</reference>
<accession>A0ABT2YG66</accession>
<name>A0ABT2YG66_9BURK</name>
<dbReference type="RefSeq" id="WP_263571635.1">
    <property type="nucleotide sequence ID" value="NZ_JAJIRN010000005.1"/>
</dbReference>
<keyword evidence="2" id="KW-1185">Reference proteome</keyword>
<comment type="caution">
    <text evidence="1">The sequence shown here is derived from an EMBL/GenBank/DDBJ whole genome shotgun (WGS) entry which is preliminary data.</text>
</comment>
<evidence type="ECO:0000313" key="1">
    <source>
        <dbReference type="EMBL" id="MCV2369051.1"/>
    </source>
</evidence>